<accession>A0A6B3RP51</accession>
<name>A0A6B3RP51_9RHOB</name>
<keyword evidence="2" id="KW-1185">Reference proteome</keyword>
<dbReference type="AlphaFoldDB" id="A0A6B3RP51"/>
<dbReference type="CDD" id="cd00761">
    <property type="entry name" value="Glyco_tranf_GTA_type"/>
    <property type="match status" value="1"/>
</dbReference>
<proteinExistence type="predicted"/>
<dbReference type="InterPro" id="IPR029044">
    <property type="entry name" value="Nucleotide-diphossugar_trans"/>
</dbReference>
<dbReference type="Proteomes" id="UP000481421">
    <property type="component" value="Unassembled WGS sequence"/>
</dbReference>
<evidence type="ECO:0000313" key="1">
    <source>
        <dbReference type="EMBL" id="NEX46996.1"/>
    </source>
</evidence>
<sequence length="328" mass="36906">MRFAVVCSVRNEGPFLVEWVAWYKRLGFTDIVVVTNDCTDHSPALLDALHPEGVTHLRHDVPDGVDICARKLEAAKALPQVSKADWVLVCDVDEFLVIHNGQGQITDLIPDTADFLGMAINWRVFGTSGLGLWSDGLTHLQFRSCAKSHDFSSTWVKTLHARPDWFRKLGEHGPKRLKRRHALRWGEPGMRWVNADGADIPEWTPGGDYLRRVPLERVSHATAQMNHYMVRAAESFELKRGSLSPVAGKDRYTDGYFDRYNRNEAVDDSALRHRAEFDRVHARLMALPDVARLHHLCCADYVARLAAKAGTNVKDDPRHAHHLGLAGG</sequence>
<organism evidence="1 2">
    <name type="scientific">Pseudotabrizicola algicola</name>
    <dbReference type="NCBI Taxonomy" id="2709381"/>
    <lineage>
        <taxon>Bacteria</taxon>
        <taxon>Pseudomonadati</taxon>
        <taxon>Pseudomonadota</taxon>
        <taxon>Alphaproteobacteria</taxon>
        <taxon>Rhodobacterales</taxon>
        <taxon>Paracoccaceae</taxon>
        <taxon>Pseudotabrizicola</taxon>
    </lineage>
</organism>
<dbReference type="SUPFAM" id="SSF53448">
    <property type="entry name" value="Nucleotide-diphospho-sugar transferases"/>
    <property type="match status" value="1"/>
</dbReference>
<dbReference type="EMBL" id="JAAIKE010000003">
    <property type="protein sequence ID" value="NEX46996.1"/>
    <property type="molecule type" value="Genomic_DNA"/>
</dbReference>
<dbReference type="Pfam" id="PF13704">
    <property type="entry name" value="Glyco_tranf_2_4"/>
    <property type="match status" value="1"/>
</dbReference>
<keyword evidence="1" id="KW-0808">Transferase</keyword>
<protein>
    <submittedName>
        <fullName evidence="1">Glycosyltransferase family 2 protein</fullName>
    </submittedName>
</protein>
<evidence type="ECO:0000313" key="2">
    <source>
        <dbReference type="Proteomes" id="UP000481421"/>
    </source>
</evidence>
<comment type="caution">
    <text evidence="1">The sequence shown here is derived from an EMBL/GenBank/DDBJ whole genome shotgun (WGS) entry which is preliminary data.</text>
</comment>
<dbReference type="GO" id="GO:0016740">
    <property type="term" value="F:transferase activity"/>
    <property type="evidence" value="ECO:0007669"/>
    <property type="project" value="UniProtKB-KW"/>
</dbReference>
<reference evidence="1 2" key="1">
    <citation type="submission" date="2020-02" db="EMBL/GenBank/DDBJ databases">
        <title>Rhodobacter algicola sp. nov., isolated from microalga culture.</title>
        <authorList>
            <person name="Park C.-Y."/>
        </authorList>
    </citation>
    <scope>NUCLEOTIDE SEQUENCE [LARGE SCALE GENOMIC DNA]</scope>
    <source>
        <strain evidence="1 2">ETT8</strain>
    </source>
</reference>
<gene>
    <name evidence="1" type="ORF">G3572_12330</name>
</gene>
<dbReference type="RefSeq" id="WP_164612206.1">
    <property type="nucleotide sequence ID" value="NZ_JAAIKE010000003.1"/>
</dbReference>